<dbReference type="Pfam" id="PF14011">
    <property type="entry name" value="ESX-1_EspG"/>
    <property type="match status" value="1"/>
</dbReference>
<evidence type="ECO:0000256" key="3">
    <source>
        <dbReference type="ARBA" id="ARBA00022490"/>
    </source>
</evidence>
<dbReference type="InterPro" id="IPR025734">
    <property type="entry name" value="EspG"/>
</dbReference>
<sequence length="250" mass="26962">MPISLEQAEFNVVWRRAGLAERPLVLATTELGGTLEDAARIDDQAWEALRARHLVRSDGTLDADLEAALRTLARPAAALDLRWAPGPGPEVRAMSAVQGGLGVLAVLVDGTLRLEEVRDTAFVPAMIDVLPDVPPGPGGAVNLPAATVEQATRAGEADYEFESALLDAGVRPNDARLLVDMVGGERIAAGQLGAAVWDRWGNRRRTPWVITVTDTDRGRYALHERDGWVTVAPTDRLRLVELARDLLDST</sequence>
<evidence type="ECO:0000256" key="4">
    <source>
        <dbReference type="ARBA" id="ARBA00023186"/>
    </source>
</evidence>
<gene>
    <name evidence="5" type="ORF">GCM10012275_17520</name>
</gene>
<organism evidence="5 6">
    <name type="scientific">Longimycelium tulufanense</name>
    <dbReference type="NCBI Taxonomy" id="907463"/>
    <lineage>
        <taxon>Bacteria</taxon>
        <taxon>Bacillati</taxon>
        <taxon>Actinomycetota</taxon>
        <taxon>Actinomycetes</taxon>
        <taxon>Pseudonocardiales</taxon>
        <taxon>Pseudonocardiaceae</taxon>
        <taxon>Longimycelium</taxon>
    </lineage>
</organism>
<dbReference type="EMBL" id="BMMK01000006">
    <property type="protein sequence ID" value="GGM46924.1"/>
    <property type="molecule type" value="Genomic_DNA"/>
</dbReference>
<protein>
    <submittedName>
        <fullName evidence="5">ESX secretion-associated protein EspG</fullName>
    </submittedName>
</protein>
<comment type="caution">
    <text evidence="5">The sequence shown here is derived from an EMBL/GenBank/DDBJ whole genome shotgun (WGS) entry which is preliminary data.</text>
</comment>
<accession>A0A8J3FTK7</accession>
<keyword evidence="3" id="KW-0963">Cytoplasm</keyword>
<evidence type="ECO:0000256" key="2">
    <source>
        <dbReference type="ARBA" id="ARBA00006411"/>
    </source>
</evidence>
<proteinExistence type="inferred from homology"/>
<name>A0A8J3FTK7_9PSEU</name>
<keyword evidence="6" id="KW-1185">Reference proteome</keyword>
<evidence type="ECO:0000256" key="1">
    <source>
        <dbReference type="ARBA" id="ARBA00004496"/>
    </source>
</evidence>
<comment type="subcellular location">
    <subcellularLocation>
        <location evidence="1">Cytoplasm</location>
    </subcellularLocation>
</comment>
<dbReference type="RefSeq" id="WP_189055753.1">
    <property type="nucleotide sequence ID" value="NZ_BMMK01000006.1"/>
</dbReference>
<evidence type="ECO:0000313" key="5">
    <source>
        <dbReference type="EMBL" id="GGM46924.1"/>
    </source>
</evidence>
<evidence type="ECO:0000313" key="6">
    <source>
        <dbReference type="Proteomes" id="UP000637578"/>
    </source>
</evidence>
<reference evidence="5" key="2">
    <citation type="submission" date="2020-09" db="EMBL/GenBank/DDBJ databases">
        <authorList>
            <person name="Sun Q."/>
            <person name="Zhou Y."/>
        </authorList>
    </citation>
    <scope>NUCLEOTIDE SEQUENCE</scope>
    <source>
        <strain evidence="5">CGMCC 4.5737</strain>
    </source>
</reference>
<dbReference type="Proteomes" id="UP000637578">
    <property type="component" value="Unassembled WGS sequence"/>
</dbReference>
<dbReference type="AlphaFoldDB" id="A0A8J3FTK7"/>
<comment type="similarity">
    <text evidence="2">Belongs to the EspG family.</text>
</comment>
<keyword evidence="4" id="KW-0143">Chaperone</keyword>
<reference evidence="5" key="1">
    <citation type="journal article" date="2014" name="Int. J. Syst. Evol. Microbiol.">
        <title>Complete genome sequence of Corynebacterium casei LMG S-19264T (=DSM 44701T), isolated from a smear-ripened cheese.</title>
        <authorList>
            <consortium name="US DOE Joint Genome Institute (JGI-PGF)"/>
            <person name="Walter F."/>
            <person name="Albersmeier A."/>
            <person name="Kalinowski J."/>
            <person name="Ruckert C."/>
        </authorList>
    </citation>
    <scope>NUCLEOTIDE SEQUENCE</scope>
    <source>
        <strain evidence="5">CGMCC 4.5737</strain>
    </source>
</reference>